<name>A0ABW6WYW4_9ACTN</name>
<feature type="compositionally biased region" description="Low complexity" evidence="1">
    <location>
        <begin position="25"/>
        <end position="43"/>
    </location>
</feature>
<accession>A0ABW6WYW4</accession>
<feature type="region of interest" description="Disordered" evidence="1">
    <location>
        <begin position="25"/>
        <end position="93"/>
    </location>
</feature>
<dbReference type="EMBL" id="JBIAZU010000011">
    <property type="protein sequence ID" value="MFF5297421.1"/>
    <property type="molecule type" value="Genomic_DNA"/>
</dbReference>
<sequence>MRRITLWLFSTVAAVVLLFSYRTSTAGAGSSSPPAVATAPLAGDSGGGSGAGSDSGSGTGSGSGSGSGGDSGSGTGSGSGSSTSGAKTYTGSVAQTRWGPVQVSIVVSGGKITDVGVPTYPNNNNRDVEINAQALPILRQETLDRQSADIDAVSGATVTSDGYKESLQSALDAAQLK</sequence>
<feature type="chain" id="PRO_5046088025" evidence="2">
    <location>
        <begin position="29"/>
        <end position="177"/>
    </location>
</feature>
<dbReference type="InterPro" id="IPR007329">
    <property type="entry name" value="FMN-bd"/>
</dbReference>
<dbReference type="RefSeq" id="WP_020511934.1">
    <property type="nucleotide sequence ID" value="NZ_JBIAZU010000011.1"/>
</dbReference>
<keyword evidence="5" id="KW-1185">Reference proteome</keyword>
<organism evidence="4 5">
    <name type="scientific">Paractinoplanes globisporus</name>
    <dbReference type="NCBI Taxonomy" id="113565"/>
    <lineage>
        <taxon>Bacteria</taxon>
        <taxon>Bacillati</taxon>
        <taxon>Actinomycetota</taxon>
        <taxon>Actinomycetes</taxon>
        <taxon>Micromonosporales</taxon>
        <taxon>Micromonosporaceae</taxon>
        <taxon>Paractinoplanes</taxon>
    </lineage>
</organism>
<dbReference type="Pfam" id="PF04205">
    <property type="entry name" value="FMN_bind"/>
    <property type="match status" value="1"/>
</dbReference>
<reference evidence="4 5" key="1">
    <citation type="submission" date="2024-10" db="EMBL/GenBank/DDBJ databases">
        <title>The Natural Products Discovery Center: Release of the First 8490 Sequenced Strains for Exploring Actinobacteria Biosynthetic Diversity.</title>
        <authorList>
            <person name="Kalkreuter E."/>
            <person name="Kautsar S.A."/>
            <person name="Yang D."/>
            <person name="Bader C.D."/>
            <person name="Teijaro C.N."/>
            <person name="Fluegel L."/>
            <person name="Davis C.M."/>
            <person name="Simpson J.R."/>
            <person name="Lauterbach L."/>
            <person name="Steele A.D."/>
            <person name="Gui C."/>
            <person name="Meng S."/>
            <person name="Li G."/>
            <person name="Viehrig K."/>
            <person name="Ye F."/>
            <person name="Su P."/>
            <person name="Kiefer A.F."/>
            <person name="Nichols A."/>
            <person name="Cepeda A.J."/>
            <person name="Yan W."/>
            <person name="Fan B."/>
            <person name="Jiang Y."/>
            <person name="Adhikari A."/>
            <person name="Zheng C.-J."/>
            <person name="Schuster L."/>
            <person name="Cowan T.M."/>
            <person name="Smanski M.J."/>
            <person name="Chevrette M.G."/>
            <person name="De Carvalho L.P.S."/>
            <person name="Shen B."/>
        </authorList>
    </citation>
    <scope>NUCLEOTIDE SEQUENCE [LARGE SCALE GENOMIC DNA]</scope>
    <source>
        <strain evidence="4 5">NPDC000087</strain>
    </source>
</reference>
<feature type="compositionally biased region" description="Gly residues" evidence="1">
    <location>
        <begin position="44"/>
        <end position="79"/>
    </location>
</feature>
<protein>
    <submittedName>
        <fullName evidence="4">FMN-binding protein</fullName>
    </submittedName>
</protein>
<feature type="signal peptide" evidence="2">
    <location>
        <begin position="1"/>
        <end position="28"/>
    </location>
</feature>
<dbReference type="SMART" id="SM00900">
    <property type="entry name" value="FMN_bind"/>
    <property type="match status" value="1"/>
</dbReference>
<evidence type="ECO:0000256" key="2">
    <source>
        <dbReference type="SAM" id="SignalP"/>
    </source>
</evidence>
<dbReference type="Proteomes" id="UP001602245">
    <property type="component" value="Unassembled WGS sequence"/>
</dbReference>
<evidence type="ECO:0000313" key="4">
    <source>
        <dbReference type="EMBL" id="MFF5297421.1"/>
    </source>
</evidence>
<proteinExistence type="predicted"/>
<gene>
    <name evidence="4" type="ORF">ACFY35_49005</name>
</gene>
<keyword evidence="2" id="KW-0732">Signal</keyword>
<feature type="domain" description="FMN-binding" evidence="3">
    <location>
        <begin position="96"/>
        <end position="174"/>
    </location>
</feature>
<comment type="caution">
    <text evidence="4">The sequence shown here is derived from an EMBL/GenBank/DDBJ whole genome shotgun (WGS) entry which is preliminary data.</text>
</comment>
<dbReference type="Gene3D" id="3.90.1010.20">
    <property type="match status" value="1"/>
</dbReference>
<evidence type="ECO:0000259" key="3">
    <source>
        <dbReference type="SMART" id="SM00900"/>
    </source>
</evidence>
<evidence type="ECO:0000256" key="1">
    <source>
        <dbReference type="SAM" id="MobiDB-lite"/>
    </source>
</evidence>
<evidence type="ECO:0000313" key="5">
    <source>
        <dbReference type="Proteomes" id="UP001602245"/>
    </source>
</evidence>